<evidence type="ECO:0000313" key="2">
    <source>
        <dbReference type="Ensembl" id="ENSRBIP00000012186.1"/>
    </source>
</evidence>
<dbReference type="AlphaFoldDB" id="A0A2K6KLP4"/>
<gene>
    <name evidence="2" type="primary">C1orf202</name>
</gene>
<evidence type="ECO:0000256" key="1">
    <source>
        <dbReference type="SAM" id="MobiDB-lite"/>
    </source>
</evidence>
<reference evidence="2 3" key="1">
    <citation type="submission" date="2016-06" db="EMBL/GenBank/DDBJ databases">
        <title>Genome of Rhinopithecus bieti.</title>
        <authorList>
            <person name="Wu"/>
            <person name="C.-I. and Zhang"/>
            <person name="Y."/>
        </authorList>
    </citation>
    <scope>NUCLEOTIDE SEQUENCE</scope>
</reference>
<organism evidence="2 3">
    <name type="scientific">Rhinopithecus bieti</name>
    <name type="common">Black snub-nosed monkey</name>
    <name type="synonym">Pygathrix bieti</name>
    <dbReference type="NCBI Taxonomy" id="61621"/>
    <lineage>
        <taxon>Eukaryota</taxon>
        <taxon>Metazoa</taxon>
        <taxon>Chordata</taxon>
        <taxon>Craniata</taxon>
        <taxon>Vertebrata</taxon>
        <taxon>Euteleostomi</taxon>
        <taxon>Mammalia</taxon>
        <taxon>Eutheria</taxon>
        <taxon>Euarchontoglires</taxon>
        <taxon>Primates</taxon>
        <taxon>Haplorrhini</taxon>
        <taxon>Catarrhini</taxon>
        <taxon>Cercopithecidae</taxon>
        <taxon>Colobinae</taxon>
        <taxon>Rhinopithecus</taxon>
    </lineage>
</organism>
<reference evidence="2" key="3">
    <citation type="submission" date="2025-09" db="UniProtKB">
        <authorList>
            <consortium name="Ensembl"/>
        </authorList>
    </citation>
    <scope>IDENTIFICATION</scope>
</reference>
<dbReference type="Proteomes" id="UP000233180">
    <property type="component" value="Unassembled WGS sequence"/>
</dbReference>
<keyword evidence="3" id="KW-1185">Reference proteome</keyword>
<proteinExistence type="predicted"/>
<accession>A0A2K6KLP4</accession>
<sequence length="161" mass="16987">MAAPRLGGPRSGGAQYELLEKAARLKRGPAPRGEPEAVGRRRGGGLDGVSCSGCWCWRAAVAAASHAALRQGAPERGEWARACRGCSRSGDVEGGAYLRAGAPDRLEGSATGAGTQQRPGRPEQAAPARQPRRRSATRSRPPFAPPVHAHHCFVFFGQQKQ</sequence>
<feature type="region of interest" description="Disordered" evidence="1">
    <location>
        <begin position="23"/>
        <end position="47"/>
    </location>
</feature>
<dbReference type="Ensembl" id="ENSRBIT00000035885.1">
    <property type="protein sequence ID" value="ENSRBIP00000012186.1"/>
    <property type="gene ID" value="ENSRBIG00000030032.1"/>
</dbReference>
<reference evidence="2" key="2">
    <citation type="submission" date="2025-08" db="UniProtKB">
        <authorList>
            <consortium name="Ensembl"/>
        </authorList>
    </citation>
    <scope>IDENTIFICATION</scope>
</reference>
<dbReference type="GeneTree" id="ENSGT00910000147125"/>
<feature type="region of interest" description="Disordered" evidence="1">
    <location>
        <begin position="87"/>
        <end position="147"/>
    </location>
</feature>
<feature type="compositionally biased region" description="Low complexity" evidence="1">
    <location>
        <begin position="116"/>
        <end position="129"/>
    </location>
</feature>
<evidence type="ECO:0000313" key="3">
    <source>
        <dbReference type="Proteomes" id="UP000233180"/>
    </source>
</evidence>
<dbReference type="OMA" id="CWCWRRL"/>
<protein>
    <submittedName>
        <fullName evidence="2">Chromosome 1 open reading frame 202</fullName>
    </submittedName>
</protein>
<name>A0A2K6KLP4_RHIBE</name>